<dbReference type="InterPro" id="IPR002734">
    <property type="entry name" value="RibDG_C"/>
</dbReference>
<gene>
    <name evidence="5" type="ORF">ISG29_06680</name>
</gene>
<dbReference type="PANTHER" id="PTHR38011:SF7">
    <property type="entry name" value="2,5-DIAMINO-6-RIBOSYLAMINO-4(3H)-PYRIMIDINONE 5'-PHOSPHATE REDUCTASE"/>
    <property type="match status" value="1"/>
</dbReference>
<evidence type="ECO:0000313" key="6">
    <source>
        <dbReference type="Proteomes" id="UP000656804"/>
    </source>
</evidence>
<dbReference type="GO" id="GO:0009231">
    <property type="term" value="P:riboflavin biosynthetic process"/>
    <property type="evidence" value="ECO:0007669"/>
    <property type="project" value="InterPro"/>
</dbReference>
<sequence>MEMIFGPRPGPVPGDELPDHYPWPERGPEADRQPWVRAMMVGTLDGAAAGDDGLSGSISSDVDRDVFAAVRRFADAVLVGGGTLSAEGYGPLRATDADAAARRERGQAAAPVLAVVSGSLTLPLDPDGFTASARRPLVFTTASPDADRLAALRERCEVVQSDGDHVDVRWVVDQLRARGLWRIVCEGGPGLLGQAADAGLVDEVDQTISPMLVGTEQTPDAPMLSSAREFELAHVLTAESFLMCRYVRAGAEPGAEGRA</sequence>
<dbReference type="Gene3D" id="3.40.430.10">
    <property type="entry name" value="Dihydrofolate Reductase, subunit A"/>
    <property type="match status" value="1"/>
</dbReference>
<accession>A0A930V096</accession>
<organism evidence="5 6">
    <name type="scientific">Nocardioides acrostichi</name>
    <dbReference type="NCBI Taxonomy" id="2784339"/>
    <lineage>
        <taxon>Bacteria</taxon>
        <taxon>Bacillati</taxon>
        <taxon>Actinomycetota</taxon>
        <taxon>Actinomycetes</taxon>
        <taxon>Propionibacteriales</taxon>
        <taxon>Nocardioidaceae</taxon>
        <taxon>Nocardioides</taxon>
    </lineage>
</organism>
<comment type="pathway">
    <text evidence="1">Cofactor biosynthesis; riboflavin biosynthesis.</text>
</comment>
<proteinExistence type="predicted"/>
<comment type="caution">
    <text evidence="5">The sequence shown here is derived from an EMBL/GenBank/DDBJ whole genome shotgun (WGS) entry which is preliminary data.</text>
</comment>
<keyword evidence="6" id="KW-1185">Reference proteome</keyword>
<evidence type="ECO:0000259" key="4">
    <source>
        <dbReference type="Pfam" id="PF01872"/>
    </source>
</evidence>
<evidence type="ECO:0000256" key="2">
    <source>
        <dbReference type="ARBA" id="ARBA00022857"/>
    </source>
</evidence>
<dbReference type="SUPFAM" id="SSF53597">
    <property type="entry name" value="Dihydrofolate reductase-like"/>
    <property type="match status" value="1"/>
</dbReference>
<dbReference type="EMBL" id="JADIVZ010000002">
    <property type="protein sequence ID" value="MBF4161372.1"/>
    <property type="molecule type" value="Genomic_DNA"/>
</dbReference>
<dbReference type="InterPro" id="IPR024072">
    <property type="entry name" value="DHFR-like_dom_sf"/>
</dbReference>
<evidence type="ECO:0000256" key="1">
    <source>
        <dbReference type="ARBA" id="ARBA00005104"/>
    </source>
</evidence>
<keyword evidence="2" id="KW-0521">NADP</keyword>
<dbReference type="PANTHER" id="PTHR38011">
    <property type="entry name" value="DIHYDROFOLATE REDUCTASE FAMILY PROTEIN (AFU_ORTHOLOGUE AFUA_8G06820)"/>
    <property type="match status" value="1"/>
</dbReference>
<feature type="domain" description="Bacterial bifunctional deaminase-reductase C-terminal" evidence="4">
    <location>
        <begin position="34"/>
        <end position="235"/>
    </location>
</feature>
<reference evidence="5" key="1">
    <citation type="submission" date="2020-11" db="EMBL/GenBank/DDBJ databases">
        <title>Nocardioides sp. CBS4Y-1, whole genome shotgun sequence.</title>
        <authorList>
            <person name="Tuo L."/>
        </authorList>
    </citation>
    <scope>NUCLEOTIDE SEQUENCE</scope>
    <source>
        <strain evidence="5">CBS4Y-1</strain>
    </source>
</reference>
<name>A0A930V096_9ACTN</name>
<dbReference type="Proteomes" id="UP000656804">
    <property type="component" value="Unassembled WGS sequence"/>
</dbReference>
<evidence type="ECO:0000313" key="5">
    <source>
        <dbReference type="EMBL" id="MBF4161372.1"/>
    </source>
</evidence>
<dbReference type="GO" id="GO:0008703">
    <property type="term" value="F:5-amino-6-(5-phosphoribosylamino)uracil reductase activity"/>
    <property type="evidence" value="ECO:0007669"/>
    <property type="project" value="InterPro"/>
</dbReference>
<protein>
    <submittedName>
        <fullName evidence="5">Dihydrofolate reductase family protein</fullName>
    </submittedName>
</protein>
<dbReference type="InterPro" id="IPR050765">
    <property type="entry name" value="Riboflavin_Biosynth_HTPR"/>
</dbReference>
<dbReference type="Pfam" id="PF01872">
    <property type="entry name" value="RibD_C"/>
    <property type="match status" value="1"/>
</dbReference>
<evidence type="ECO:0000256" key="3">
    <source>
        <dbReference type="ARBA" id="ARBA00023002"/>
    </source>
</evidence>
<dbReference type="AlphaFoldDB" id="A0A930V096"/>
<keyword evidence="3" id="KW-0560">Oxidoreductase</keyword>